<accession>A0ABV6YLD1</accession>
<sequence>DQLEIHLHGMAIADIADKMRSIPLSDLEAMDAEIAAARAATEAHSRRVAAFNRAYGLIKGALGIVV</sequence>
<dbReference type="Proteomes" id="UP001593833">
    <property type="component" value="Unassembled WGS sequence"/>
</dbReference>
<dbReference type="EMBL" id="JBHPKH010000079">
    <property type="protein sequence ID" value="MFC1573132.1"/>
    <property type="molecule type" value="Genomic_DNA"/>
</dbReference>
<comment type="caution">
    <text evidence="1">The sequence shown here is derived from an EMBL/GenBank/DDBJ whole genome shotgun (WGS) entry which is preliminary data.</text>
</comment>
<keyword evidence="2" id="KW-1185">Reference proteome</keyword>
<name>A0ABV6YLD1_UNCEI</name>
<evidence type="ECO:0000313" key="1">
    <source>
        <dbReference type="EMBL" id="MFC1573132.1"/>
    </source>
</evidence>
<reference evidence="1 2" key="1">
    <citation type="submission" date="2024-09" db="EMBL/GenBank/DDBJ databases">
        <authorList>
            <person name="D'Angelo T."/>
        </authorList>
    </citation>
    <scope>NUCLEOTIDE SEQUENCE [LARGE SCALE GENOMIC DNA]</scope>
    <source>
        <strain evidence="1">SAG AM-320-E07</strain>
    </source>
</reference>
<evidence type="ECO:0000313" key="2">
    <source>
        <dbReference type="Proteomes" id="UP001593833"/>
    </source>
</evidence>
<feature type="non-terminal residue" evidence="1">
    <location>
        <position position="1"/>
    </location>
</feature>
<protein>
    <submittedName>
        <fullName evidence="1">Uncharacterized protein</fullName>
    </submittedName>
</protein>
<proteinExistence type="predicted"/>
<organism evidence="1 2">
    <name type="scientific">Eiseniibacteriota bacterium</name>
    <dbReference type="NCBI Taxonomy" id="2212470"/>
    <lineage>
        <taxon>Bacteria</taxon>
        <taxon>Candidatus Eiseniibacteriota</taxon>
    </lineage>
</organism>
<gene>
    <name evidence="1" type="ORF">ACFL6M_05985</name>
</gene>